<dbReference type="EMBL" id="JABXXP010000014">
    <property type="protein sequence ID" value="NVN10037.1"/>
    <property type="molecule type" value="Genomic_DNA"/>
</dbReference>
<dbReference type="PANTHER" id="PTHR35869:SF1">
    <property type="entry name" value="OUTER-MEMBRANE LIPOPROTEIN CARRIER PROTEIN"/>
    <property type="match status" value="1"/>
</dbReference>
<sequence>MIYSSGIVRSALRSLVCVLAIGMADANMTGALANDQAAAALLPADRMWLDRIQTYLNGIVTLKAQFQQLAPNGKRETGTVWLNRPGRLRFAYNKPSALLLVANHGQLVFNDSQLGQTTTLPLDHTPLGLLLRPVLKLSGDVTVTNFVHSNGQVIITLVRTASPGDGSLTLMFRDDPLSLQSWTVIDSQGQETRVDLFNAKWGNEPLPDALFNTDIGDQ</sequence>
<evidence type="ECO:0000313" key="4">
    <source>
        <dbReference type="Proteomes" id="UP000534870"/>
    </source>
</evidence>
<dbReference type="AlphaFoldDB" id="A0A7Y7ITI7"/>
<comment type="caution">
    <text evidence="3">The sequence shown here is derived from an EMBL/GenBank/DDBJ whole genome shotgun (WGS) entry which is preliminary data.</text>
</comment>
<dbReference type="SUPFAM" id="SSF89392">
    <property type="entry name" value="Prokaryotic lipoproteins and lipoprotein localization factors"/>
    <property type="match status" value="1"/>
</dbReference>
<gene>
    <name evidence="3" type="ORF">HUK84_02535</name>
</gene>
<feature type="signal peptide" evidence="2">
    <location>
        <begin position="1"/>
        <end position="33"/>
    </location>
</feature>
<keyword evidence="1 2" id="KW-0732">Signal</keyword>
<evidence type="ECO:0000256" key="1">
    <source>
        <dbReference type="ARBA" id="ARBA00022729"/>
    </source>
</evidence>
<dbReference type="RefSeq" id="WP_176638825.1">
    <property type="nucleotide sequence ID" value="NZ_JABXXP010000014.1"/>
</dbReference>
<dbReference type="Pfam" id="PF03548">
    <property type="entry name" value="LolA"/>
    <property type="match status" value="1"/>
</dbReference>
<dbReference type="Proteomes" id="UP000534870">
    <property type="component" value="Unassembled WGS sequence"/>
</dbReference>
<keyword evidence="3" id="KW-0449">Lipoprotein</keyword>
<evidence type="ECO:0000313" key="3">
    <source>
        <dbReference type="EMBL" id="NVN10037.1"/>
    </source>
</evidence>
<accession>A0A7Y7ITI7</accession>
<organism evidence="3 4">
    <name type="scientific">Nguyenibacter vanlangensis</name>
    <dbReference type="NCBI Taxonomy" id="1216886"/>
    <lineage>
        <taxon>Bacteria</taxon>
        <taxon>Pseudomonadati</taxon>
        <taxon>Pseudomonadota</taxon>
        <taxon>Alphaproteobacteria</taxon>
        <taxon>Acetobacterales</taxon>
        <taxon>Acetobacteraceae</taxon>
        <taxon>Nguyenibacter</taxon>
    </lineage>
</organism>
<dbReference type="InterPro" id="IPR029046">
    <property type="entry name" value="LolA/LolB/LppX"/>
</dbReference>
<name>A0A7Y7ITI7_9PROT</name>
<evidence type="ECO:0000256" key="2">
    <source>
        <dbReference type="SAM" id="SignalP"/>
    </source>
</evidence>
<dbReference type="CDD" id="cd16325">
    <property type="entry name" value="LolA"/>
    <property type="match status" value="1"/>
</dbReference>
<protein>
    <submittedName>
        <fullName evidence="3">Outer membrane lipoprotein carrier protein LolA</fullName>
    </submittedName>
</protein>
<reference evidence="3 4" key="1">
    <citation type="submission" date="2020-06" db="EMBL/GenBank/DDBJ databases">
        <title>Description of novel acetic acid bacteria.</title>
        <authorList>
            <person name="Sombolestani A."/>
        </authorList>
    </citation>
    <scope>NUCLEOTIDE SEQUENCE [LARGE SCALE GENOMIC DNA]</scope>
    <source>
        <strain evidence="3 4">LMG 31431</strain>
    </source>
</reference>
<proteinExistence type="predicted"/>
<feature type="chain" id="PRO_5030628111" evidence="2">
    <location>
        <begin position="34"/>
        <end position="218"/>
    </location>
</feature>
<dbReference type="Gene3D" id="2.50.20.10">
    <property type="entry name" value="Lipoprotein localisation LolA/LolB/LppX"/>
    <property type="match status" value="1"/>
</dbReference>
<dbReference type="PANTHER" id="PTHR35869">
    <property type="entry name" value="OUTER-MEMBRANE LIPOPROTEIN CARRIER PROTEIN"/>
    <property type="match status" value="1"/>
</dbReference>
<dbReference type="InterPro" id="IPR004564">
    <property type="entry name" value="OM_lipoprot_carrier_LolA-like"/>
</dbReference>